<dbReference type="PROSITE" id="PS51257">
    <property type="entry name" value="PROKAR_LIPOPROTEIN"/>
    <property type="match status" value="1"/>
</dbReference>
<keyword evidence="10" id="KW-1185">Reference proteome</keyword>
<dbReference type="RefSeq" id="WP_044296543.1">
    <property type="nucleotide sequence ID" value="NZ_JTGN01000010.1"/>
</dbReference>
<evidence type="ECO:0000259" key="8">
    <source>
        <dbReference type="Pfam" id="PF02687"/>
    </source>
</evidence>
<dbReference type="EMBL" id="QGQD01000087">
    <property type="protein sequence ID" value="TLC98646.1"/>
    <property type="molecule type" value="Genomic_DNA"/>
</dbReference>
<dbReference type="STRING" id="180332.GCA_000797495_02011"/>
<accession>A0A4U8Q209</accession>
<name>A0A4U8Q209_9FIRM</name>
<evidence type="ECO:0000256" key="4">
    <source>
        <dbReference type="ARBA" id="ARBA00022989"/>
    </source>
</evidence>
<feature type="transmembrane region" description="Helical" evidence="7">
    <location>
        <begin position="758"/>
        <end position="780"/>
    </location>
</feature>
<evidence type="ECO:0000313" key="10">
    <source>
        <dbReference type="Proteomes" id="UP000306509"/>
    </source>
</evidence>
<evidence type="ECO:0000256" key="7">
    <source>
        <dbReference type="SAM" id="Phobius"/>
    </source>
</evidence>
<evidence type="ECO:0000256" key="2">
    <source>
        <dbReference type="ARBA" id="ARBA00022475"/>
    </source>
</evidence>
<dbReference type="GO" id="GO:0005886">
    <property type="term" value="C:plasma membrane"/>
    <property type="evidence" value="ECO:0007669"/>
    <property type="project" value="UniProtKB-SubCell"/>
</dbReference>
<feature type="transmembrane region" description="Helical" evidence="7">
    <location>
        <begin position="340"/>
        <end position="359"/>
    </location>
</feature>
<gene>
    <name evidence="9" type="ORF">DSM106044_04529</name>
</gene>
<protein>
    <submittedName>
        <fullName evidence="9">FtsX-like permease family protein</fullName>
    </submittedName>
</protein>
<comment type="subcellular location">
    <subcellularLocation>
        <location evidence="1">Cell membrane</location>
        <topology evidence="1">Multi-pass membrane protein</topology>
    </subcellularLocation>
</comment>
<proteinExistence type="inferred from homology"/>
<dbReference type="PANTHER" id="PTHR30572:SF4">
    <property type="entry name" value="ABC TRANSPORTER PERMEASE YTRF"/>
    <property type="match status" value="1"/>
</dbReference>
<organism evidence="9 10">
    <name type="scientific">Robinsoniella peoriensis</name>
    <dbReference type="NCBI Taxonomy" id="180332"/>
    <lineage>
        <taxon>Bacteria</taxon>
        <taxon>Bacillati</taxon>
        <taxon>Bacillota</taxon>
        <taxon>Clostridia</taxon>
        <taxon>Lachnospirales</taxon>
        <taxon>Lachnospiraceae</taxon>
        <taxon>Robinsoniella</taxon>
    </lineage>
</organism>
<feature type="transmembrane region" description="Helical" evidence="7">
    <location>
        <begin position="379"/>
        <end position="405"/>
    </location>
</feature>
<keyword evidence="5 7" id="KW-0472">Membrane</keyword>
<reference evidence="9 10" key="1">
    <citation type="journal article" date="2019" name="Anaerobe">
        <title>Detection of Robinsoniella peoriensis in multiple bone samples of a trauma patient.</title>
        <authorList>
            <person name="Schrottner P."/>
            <person name="Hartwich K."/>
            <person name="Bunk B."/>
            <person name="Schober I."/>
            <person name="Helbig S."/>
            <person name="Rudolph W.W."/>
            <person name="Gunzer F."/>
        </authorList>
    </citation>
    <scope>NUCLEOTIDE SEQUENCE [LARGE SCALE GENOMIC DNA]</scope>
    <source>
        <strain evidence="9 10">DSM 106044</strain>
    </source>
</reference>
<evidence type="ECO:0000313" key="9">
    <source>
        <dbReference type="EMBL" id="TLC98646.1"/>
    </source>
</evidence>
<dbReference type="Pfam" id="PF02687">
    <property type="entry name" value="FtsX"/>
    <property type="match status" value="2"/>
</dbReference>
<feature type="domain" description="ABC3 transporter permease C-terminal" evidence="8">
    <location>
        <begin position="291"/>
        <end position="413"/>
    </location>
</feature>
<evidence type="ECO:0000256" key="1">
    <source>
        <dbReference type="ARBA" id="ARBA00004651"/>
    </source>
</evidence>
<evidence type="ECO:0000256" key="6">
    <source>
        <dbReference type="ARBA" id="ARBA00038076"/>
    </source>
</evidence>
<dbReference type="PANTHER" id="PTHR30572">
    <property type="entry name" value="MEMBRANE COMPONENT OF TRANSPORTER-RELATED"/>
    <property type="match status" value="1"/>
</dbReference>
<dbReference type="InterPro" id="IPR003838">
    <property type="entry name" value="ABC3_permease_C"/>
</dbReference>
<evidence type="ECO:0000256" key="5">
    <source>
        <dbReference type="ARBA" id="ARBA00023136"/>
    </source>
</evidence>
<feature type="transmembrane region" description="Helical" evidence="7">
    <location>
        <begin position="20"/>
        <end position="44"/>
    </location>
</feature>
<keyword evidence="4 7" id="KW-1133">Transmembrane helix</keyword>
<feature type="transmembrane region" description="Helical" evidence="7">
    <location>
        <begin position="817"/>
        <end position="839"/>
    </location>
</feature>
<feature type="transmembrane region" description="Helical" evidence="7">
    <location>
        <begin position="283"/>
        <end position="308"/>
    </location>
</feature>
<evidence type="ECO:0000256" key="3">
    <source>
        <dbReference type="ARBA" id="ARBA00022692"/>
    </source>
</evidence>
<keyword evidence="2" id="KW-1003">Cell membrane</keyword>
<feature type="domain" description="ABC3 transporter permease C-terminal" evidence="8">
    <location>
        <begin position="765"/>
        <end position="871"/>
    </location>
</feature>
<keyword evidence="3 7" id="KW-0812">Transmembrane</keyword>
<feature type="transmembrane region" description="Helical" evidence="7">
    <location>
        <begin position="460"/>
        <end position="478"/>
    </location>
</feature>
<feature type="transmembrane region" description="Helical" evidence="7">
    <location>
        <begin position="851"/>
        <end position="873"/>
    </location>
</feature>
<dbReference type="GO" id="GO:0022857">
    <property type="term" value="F:transmembrane transporter activity"/>
    <property type="evidence" value="ECO:0007669"/>
    <property type="project" value="TreeGrafter"/>
</dbReference>
<dbReference type="AlphaFoldDB" id="A0A4U8Q209"/>
<comment type="similarity">
    <text evidence="6">Belongs to the ABC-4 integral membrane protein family.</text>
</comment>
<dbReference type="Proteomes" id="UP000306509">
    <property type="component" value="Unassembled WGS sequence"/>
</dbReference>
<dbReference type="InterPro" id="IPR050250">
    <property type="entry name" value="Macrolide_Exporter_MacB"/>
</dbReference>
<comment type="caution">
    <text evidence="9">The sequence shown here is derived from an EMBL/GenBank/DDBJ whole genome shotgun (WGS) entry which is preliminary data.</text>
</comment>
<sequence>MKILREYVWDTVRKNKRTSLAIIIALFLMTTLMSCVCGFFYTMWTDAITLSKWENGDWHGELFDITYGKDLEHIENYASVSAVMIKGNWEVARLDETGKRSYLITRGANNEYWESMSEKNIIIEGQRPRSENEIALSKQYFDNHPEINIGDTLTLPVGKRILDGKIRVETEGFDEDETFRQTGTKTYKIVGKMDMTTSSSVPAYTGLGYLDENSIQPEDEITVYLRFDPMRKTYEELPALAASIGYEPDEYGKYNLKFNGDLLSKYAIFSNEQLSSMNQLSALAFPLMILIVAIMLVGLFVLVIHNAFALSANEKLSQLGTLAGIGASPRQIKSAVISEALILTIFPLPLGVISGWILDMKLFQLINTNNDIGRTAPDIVLTFGLPAILPAILLSLLTVWLSALIPARKIAKLLPVEALKQDGRIKKKRLRKSRITSRLGITGELAANAVSARKNSYRTATISLCLSFLLLTGFLYIISTQKAAQNIYQSGLDKIRHIQFNISDGRTPDMEVLEKIKQIPGITKTVIFDKLPCATWITEQDASDDIETYFGGYDEIVSRKKYSPIERDGKFRISTTVIGLEEDSFIDYCNELSIDPKPYLEDSSKAIFYNYTEDPDVSTRKKSVLRELLNLRLGQELTFTEKAYDEDTGDFTFNLTAGLLAEKLPNIDLRLSRFTLAAIMPMDHVLEIGASCSSKRQSTANSVNTLLLTDNNGGISYPLIQKVSAEVENLLTRYYGTGDYLITDLAMMQEMDESEIKVMNLIVAFLTGLLAVIGLSNVWASISGNLRQRRKEFGMLKSAGLSPRQFWKMLFLEGITLGLKPLLLSIPFQVIILTLFLYINEVTLLEYLPYAPFAAILGYTVLILLAIISAYFIGGQRIQKDNIITAVKDDTI</sequence>